<feature type="region of interest" description="Disordered" evidence="1">
    <location>
        <begin position="70"/>
        <end position="146"/>
    </location>
</feature>
<proteinExistence type="predicted"/>
<sequence length="176" mass="20112">RPASPPRRRRSRRAASQRLRPARASPCWPRPSTSRSTRARGRARWWRSTWTATASRRDVMMSIAEAESMGRPIGKAKNASKDFRPSRMVKGTSRAAKLARRGGGAINDTTHRDAVRLQKLRGGTAAAARERVRPEPRGPHDPGRTWRAYHKYCEDRQRRVGFHHTQVRQLDTESLE</sequence>
<reference evidence="2" key="1">
    <citation type="submission" date="2023-10" db="EMBL/GenBank/DDBJ databases">
        <authorList>
            <person name="Chen Y."/>
            <person name="Shah S."/>
            <person name="Dougan E. K."/>
            <person name="Thang M."/>
            <person name="Chan C."/>
        </authorList>
    </citation>
    <scope>NUCLEOTIDE SEQUENCE [LARGE SCALE GENOMIC DNA]</scope>
</reference>
<feature type="non-terminal residue" evidence="2">
    <location>
        <position position="176"/>
    </location>
</feature>
<accession>A0ABN9RHV3</accession>
<keyword evidence="3" id="KW-1185">Reference proteome</keyword>
<feature type="compositionally biased region" description="Low complexity" evidence="1">
    <location>
        <begin position="16"/>
        <end position="36"/>
    </location>
</feature>
<name>A0ABN9RHV3_9DINO</name>
<evidence type="ECO:0000313" key="3">
    <source>
        <dbReference type="Proteomes" id="UP001189429"/>
    </source>
</evidence>
<evidence type="ECO:0000256" key="1">
    <source>
        <dbReference type="SAM" id="MobiDB-lite"/>
    </source>
</evidence>
<evidence type="ECO:0000313" key="2">
    <source>
        <dbReference type="EMBL" id="CAK0818380.1"/>
    </source>
</evidence>
<feature type="non-terminal residue" evidence="2">
    <location>
        <position position="1"/>
    </location>
</feature>
<feature type="region of interest" description="Disordered" evidence="1">
    <location>
        <begin position="1"/>
        <end position="43"/>
    </location>
</feature>
<dbReference type="EMBL" id="CAUYUJ010006714">
    <property type="protein sequence ID" value="CAK0818380.1"/>
    <property type="molecule type" value="Genomic_DNA"/>
</dbReference>
<comment type="caution">
    <text evidence="2">The sequence shown here is derived from an EMBL/GenBank/DDBJ whole genome shotgun (WGS) entry which is preliminary data.</text>
</comment>
<gene>
    <name evidence="2" type="ORF">PCOR1329_LOCUS20700</name>
</gene>
<feature type="compositionally biased region" description="Basic and acidic residues" evidence="1">
    <location>
        <begin position="128"/>
        <end position="144"/>
    </location>
</feature>
<protein>
    <submittedName>
        <fullName evidence="2">Uncharacterized protein</fullName>
    </submittedName>
</protein>
<dbReference type="Proteomes" id="UP001189429">
    <property type="component" value="Unassembled WGS sequence"/>
</dbReference>
<organism evidence="2 3">
    <name type="scientific">Prorocentrum cordatum</name>
    <dbReference type="NCBI Taxonomy" id="2364126"/>
    <lineage>
        <taxon>Eukaryota</taxon>
        <taxon>Sar</taxon>
        <taxon>Alveolata</taxon>
        <taxon>Dinophyceae</taxon>
        <taxon>Prorocentrales</taxon>
        <taxon>Prorocentraceae</taxon>
        <taxon>Prorocentrum</taxon>
    </lineage>
</organism>
<feature type="compositionally biased region" description="Basic residues" evidence="1">
    <location>
        <begin position="1"/>
        <end position="15"/>
    </location>
</feature>